<proteinExistence type="predicted"/>
<gene>
    <name evidence="3" type="ordered locus">B005_3841</name>
</gene>
<dbReference type="Gene3D" id="1.10.101.10">
    <property type="entry name" value="PGBD-like superfamily/PGBD"/>
    <property type="match status" value="2"/>
</dbReference>
<evidence type="ECO:0000313" key="3">
    <source>
        <dbReference type="EMBL" id="AFR05795.1"/>
    </source>
</evidence>
<reference evidence="4" key="2">
    <citation type="submission" date="2012-08" db="EMBL/GenBank/DDBJ databases">
        <title>Whole-genome sequence of Nocardiopsis alba strain ATCC BAA-2165 associated with honeybees.</title>
        <authorList>
            <person name="Qiao J."/>
            <person name="Chen L."/>
            <person name="Li Y."/>
            <person name="Wang J."/>
            <person name="Zhang W."/>
            <person name="Chen S."/>
        </authorList>
    </citation>
    <scope>NUCLEOTIDE SEQUENCE [LARGE SCALE GENOMIC DNA]</scope>
    <source>
        <strain evidence="4">ATCC BAA-2165 / BE74</strain>
    </source>
</reference>
<evidence type="ECO:0000256" key="1">
    <source>
        <dbReference type="SAM" id="MobiDB-lite"/>
    </source>
</evidence>
<feature type="domain" description="Peptidoglycan binding-like" evidence="2">
    <location>
        <begin position="158"/>
        <end position="212"/>
    </location>
</feature>
<feature type="compositionally biased region" description="Low complexity" evidence="1">
    <location>
        <begin position="243"/>
        <end position="286"/>
    </location>
</feature>
<dbReference type="eggNOG" id="COG5373">
    <property type="taxonomic scope" value="Bacteria"/>
</dbReference>
<dbReference type="InterPro" id="IPR036365">
    <property type="entry name" value="PGBD-like_sf"/>
</dbReference>
<dbReference type="AlphaFoldDB" id="J7L2Z6"/>
<dbReference type="EMBL" id="CP003788">
    <property type="protein sequence ID" value="AFR05795.1"/>
    <property type="molecule type" value="Genomic_DNA"/>
</dbReference>
<dbReference type="Pfam" id="PF01471">
    <property type="entry name" value="PG_binding_1"/>
    <property type="match status" value="2"/>
</dbReference>
<organism evidence="3 4">
    <name type="scientific">Nocardiopsis alba (strain ATCC BAA-2165 / BE74)</name>
    <dbReference type="NCBI Taxonomy" id="1205910"/>
    <lineage>
        <taxon>Bacteria</taxon>
        <taxon>Bacillati</taxon>
        <taxon>Actinomycetota</taxon>
        <taxon>Actinomycetes</taxon>
        <taxon>Streptosporangiales</taxon>
        <taxon>Nocardiopsidaceae</taxon>
        <taxon>Nocardiopsis</taxon>
    </lineage>
</organism>
<sequence>MIRVSMLSSQSHDKESTPIMSEQFSSGIARRAVSLATAGAFVFGGMFMLAPTSSADDLDRTPAEVIEQIEARAWPEWSVDNPGPNIDILAAQYFLSHLGFETERPGCLFTEEVEATVIAFEEDAGTIPVDGVLDVDTWVKMRNELFPSEADGIRPGDQGDAVRALQSLLNGKYDAGLDIDGFYGPETEEAVREVQRGAGIGVDGIYGRLTFKETITEQVENGCVSIPELTERPVEAPAEEVVPEAPATVDQPVEAPAQEVAPEAPAQETAPEAPAQEVAPEAPAAVDQPMDAPAGEVEGARG</sequence>
<dbReference type="eggNOG" id="COG3409">
    <property type="taxonomic scope" value="Bacteria"/>
</dbReference>
<evidence type="ECO:0000259" key="2">
    <source>
        <dbReference type="Pfam" id="PF01471"/>
    </source>
</evidence>
<dbReference type="InterPro" id="IPR036366">
    <property type="entry name" value="PGBDSf"/>
</dbReference>
<feature type="domain" description="Peptidoglycan binding-like" evidence="2">
    <location>
        <begin position="87"/>
        <end position="141"/>
    </location>
</feature>
<dbReference type="PATRIC" id="fig|1205910.3.peg.3637"/>
<dbReference type="InterPro" id="IPR002477">
    <property type="entry name" value="Peptidoglycan-bd-like"/>
</dbReference>
<dbReference type="KEGG" id="nal:B005_3841"/>
<evidence type="ECO:0000313" key="4">
    <source>
        <dbReference type="Proteomes" id="UP000003779"/>
    </source>
</evidence>
<accession>J7L2Z6</accession>
<reference evidence="3 4" key="1">
    <citation type="journal article" date="2012" name="J. Bacteriol.">
        <title>Whole-Genome Sequence of Nocardiopsis alba Strain ATCC BAA-2165, Associated with Honeybees.</title>
        <authorList>
            <person name="Qiao J."/>
            <person name="Chen L."/>
            <person name="Li Y."/>
            <person name="Wang J."/>
            <person name="Zhang W."/>
            <person name="Chen S."/>
        </authorList>
    </citation>
    <scope>NUCLEOTIDE SEQUENCE [LARGE SCALE GENOMIC DNA]</scope>
    <source>
        <strain evidence="4">ATCC BAA-2165 / BE74</strain>
    </source>
</reference>
<name>J7L2Z6_NOCAA</name>
<dbReference type="Proteomes" id="UP000003779">
    <property type="component" value="Chromosome"/>
</dbReference>
<feature type="region of interest" description="Disordered" evidence="1">
    <location>
        <begin position="236"/>
        <end position="302"/>
    </location>
</feature>
<dbReference type="SUPFAM" id="SSF47090">
    <property type="entry name" value="PGBD-like"/>
    <property type="match status" value="2"/>
</dbReference>
<dbReference type="HOGENOM" id="CLU_1000512_0_0_11"/>
<protein>
    <submittedName>
        <fullName evidence="3">Putative peptidoglycan binding domain protein</fullName>
    </submittedName>
</protein>